<dbReference type="InterPro" id="IPR016181">
    <property type="entry name" value="Acyl_CoA_acyltransferase"/>
</dbReference>
<dbReference type="SUPFAM" id="SSF55729">
    <property type="entry name" value="Acyl-CoA N-acyltransferases (Nat)"/>
    <property type="match status" value="2"/>
</dbReference>
<keyword evidence="6" id="KW-0961">Cell wall biogenesis/degradation</keyword>
<comment type="similarity">
    <text evidence="1">Belongs to the FemABX family.</text>
</comment>
<dbReference type="EMBL" id="AP025592">
    <property type="protein sequence ID" value="BDG08518.1"/>
    <property type="molecule type" value="Genomic_DNA"/>
</dbReference>
<accession>A0ABN6N9D9</accession>
<organism evidence="7 8">
    <name type="scientific">Anaeromyxobacter paludicola</name>
    <dbReference type="NCBI Taxonomy" id="2918171"/>
    <lineage>
        <taxon>Bacteria</taxon>
        <taxon>Pseudomonadati</taxon>
        <taxon>Myxococcota</taxon>
        <taxon>Myxococcia</taxon>
        <taxon>Myxococcales</taxon>
        <taxon>Cystobacterineae</taxon>
        <taxon>Anaeromyxobacteraceae</taxon>
        <taxon>Anaeromyxobacter</taxon>
    </lineage>
</organism>
<evidence type="ECO:0000256" key="1">
    <source>
        <dbReference type="ARBA" id="ARBA00009943"/>
    </source>
</evidence>
<dbReference type="InterPro" id="IPR050644">
    <property type="entry name" value="PG_Glycine_Bridge_Synth"/>
</dbReference>
<evidence type="ECO:0000256" key="4">
    <source>
        <dbReference type="ARBA" id="ARBA00022984"/>
    </source>
</evidence>
<dbReference type="Pfam" id="PF02388">
    <property type="entry name" value="FemAB"/>
    <property type="match status" value="3"/>
</dbReference>
<protein>
    <submittedName>
        <fullName evidence="7">Methicillin resistance protein</fullName>
    </submittedName>
</protein>
<dbReference type="Gene3D" id="3.40.630.30">
    <property type="match status" value="2"/>
</dbReference>
<proteinExistence type="inferred from homology"/>
<dbReference type="InterPro" id="IPR003447">
    <property type="entry name" value="FEMABX"/>
</dbReference>
<reference evidence="8" key="1">
    <citation type="journal article" date="2022" name="Int. J. Syst. Evol. Microbiol.">
        <title>Anaeromyxobacter oryzae sp. nov., Anaeromyxobacter diazotrophicus sp. nov. and Anaeromyxobacter paludicola sp. nov., isolated from paddy soils.</title>
        <authorList>
            <person name="Itoh H."/>
            <person name="Xu Z."/>
            <person name="Mise K."/>
            <person name="Masuda Y."/>
            <person name="Ushijima N."/>
            <person name="Hayakawa C."/>
            <person name="Shiratori Y."/>
            <person name="Senoo K."/>
        </authorList>
    </citation>
    <scope>NUCLEOTIDE SEQUENCE [LARGE SCALE GENOMIC DNA]</scope>
    <source>
        <strain evidence="8">Red630</strain>
    </source>
</reference>
<keyword evidence="8" id="KW-1185">Reference proteome</keyword>
<evidence type="ECO:0000256" key="2">
    <source>
        <dbReference type="ARBA" id="ARBA00022679"/>
    </source>
</evidence>
<keyword evidence="3" id="KW-0133">Cell shape</keyword>
<dbReference type="PROSITE" id="PS51191">
    <property type="entry name" value="FEMABX"/>
    <property type="match status" value="1"/>
</dbReference>
<evidence type="ECO:0000256" key="3">
    <source>
        <dbReference type="ARBA" id="ARBA00022960"/>
    </source>
</evidence>
<dbReference type="RefSeq" id="WP_248345694.1">
    <property type="nucleotide sequence ID" value="NZ_AP025592.1"/>
</dbReference>
<evidence type="ECO:0000313" key="7">
    <source>
        <dbReference type="EMBL" id="BDG08518.1"/>
    </source>
</evidence>
<gene>
    <name evidence="7" type="ORF">AMPC_16310</name>
</gene>
<evidence type="ECO:0000313" key="8">
    <source>
        <dbReference type="Proteomes" id="UP001162734"/>
    </source>
</evidence>
<keyword evidence="4" id="KW-0573">Peptidoglycan synthesis</keyword>
<dbReference type="PANTHER" id="PTHR36174:SF1">
    <property type="entry name" value="LIPID II:GLYCINE GLYCYLTRANSFERASE"/>
    <property type="match status" value="1"/>
</dbReference>
<evidence type="ECO:0000256" key="6">
    <source>
        <dbReference type="ARBA" id="ARBA00023316"/>
    </source>
</evidence>
<dbReference type="PANTHER" id="PTHR36174">
    <property type="entry name" value="LIPID II:GLYCINE GLYCYLTRANSFERASE"/>
    <property type="match status" value="1"/>
</dbReference>
<evidence type="ECO:0000256" key="5">
    <source>
        <dbReference type="ARBA" id="ARBA00023315"/>
    </source>
</evidence>
<keyword evidence="2" id="KW-0808">Transferase</keyword>
<name>A0ABN6N9D9_9BACT</name>
<sequence>MTWELKRLEPATFDAVTAELGGAHVFQSAGWARVRERSGWRPHFLGVAGDDGFHAALLCLEKRRYGLSVVQLPRGPVLRPGAGRPQALESALQGIRALARERLAAYVKITPDLGAAESWAGLVLSSAGARPSPSPSVHVATLRIDLTAPEAQLLARMESRTRYAIRKAQEAGVEVLRGREAGLLEEFEALYRETCRRVGIPGVPARTVADMVSEGLARIYLARHQGVATSGALILCHGRWAWYLLGGSRRGVKHTGAELLHWTAMRDLRAEGAQVYDLQGIPPAPDKEDPAYGVYLFKRGFGGTRFDLLGEFDLGSPRFVAGLGARAMSTLSAVRASSWRPWTPRS</sequence>
<keyword evidence="5" id="KW-0012">Acyltransferase</keyword>
<dbReference type="Proteomes" id="UP001162734">
    <property type="component" value="Chromosome"/>
</dbReference>